<dbReference type="Pfam" id="PF09614">
    <property type="entry name" value="Cas_Csy2"/>
    <property type="match status" value="1"/>
</dbReference>
<dbReference type="RefSeq" id="WP_386820479.1">
    <property type="nucleotide sequence ID" value="NZ_JBHUIT010000021.1"/>
</dbReference>
<name>A0ABW5D8G5_9BACT</name>
<evidence type="ECO:0000313" key="2">
    <source>
        <dbReference type="Proteomes" id="UP001597375"/>
    </source>
</evidence>
<sequence length="259" mass="27757">MSHPNAILILPRIRVQNANALTSPFTWGFPGPPAFGGFVHALSRKLSAAHPGVSLGAFAVLSHAFNAQASGVYESNFHLSRNPLKADGKLPSTIEEARAHLTISLVISLHSSGVLEDREAVTQAIARLLPTMRLAGGSIIPTEGRFGTSRFPKPILNNLSKDSTQVQTDTREILSRVRGGFALVSATGRLAAHHREMKVTQPETTALLALTDICARTRILVSDIPPGEDDSPGQPASWEILRRPGWLVPIASGYRAISS</sequence>
<gene>
    <name evidence="1" type="primary">csy2</name>
    <name evidence="1" type="ORF">ACFSSA_10935</name>
</gene>
<dbReference type="EMBL" id="JBHUIT010000021">
    <property type="protein sequence ID" value="MFD2257192.1"/>
    <property type="molecule type" value="Genomic_DNA"/>
</dbReference>
<feature type="non-terminal residue" evidence="1">
    <location>
        <position position="259"/>
    </location>
</feature>
<proteinExistence type="predicted"/>
<keyword evidence="2" id="KW-1185">Reference proteome</keyword>
<accession>A0ABW5D8G5</accession>
<protein>
    <submittedName>
        <fullName evidence="1">Type I-F CRISPR-associated protein Csy2</fullName>
    </submittedName>
</protein>
<dbReference type="NCBIfam" id="TIGR02565">
    <property type="entry name" value="cas_Csy2"/>
    <property type="match status" value="1"/>
</dbReference>
<reference evidence="2" key="1">
    <citation type="journal article" date="2019" name="Int. J. Syst. Evol. Microbiol.">
        <title>The Global Catalogue of Microorganisms (GCM) 10K type strain sequencing project: providing services to taxonomists for standard genome sequencing and annotation.</title>
        <authorList>
            <consortium name="The Broad Institute Genomics Platform"/>
            <consortium name="The Broad Institute Genome Sequencing Center for Infectious Disease"/>
            <person name="Wu L."/>
            <person name="Ma J."/>
        </authorList>
    </citation>
    <scope>NUCLEOTIDE SEQUENCE [LARGE SCALE GENOMIC DNA]</scope>
    <source>
        <strain evidence="2">CGMCC 4.7106</strain>
    </source>
</reference>
<comment type="caution">
    <text evidence="1">The sequence shown here is derived from an EMBL/GenBank/DDBJ whole genome shotgun (WGS) entry which is preliminary data.</text>
</comment>
<organism evidence="1 2">
    <name type="scientific">Luteolibacter algae</name>
    <dbReference type="NCBI Taxonomy" id="454151"/>
    <lineage>
        <taxon>Bacteria</taxon>
        <taxon>Pseudomonadati</taxon>
        <taxon>Verrucomicrobiota</taxon>
        <taxon>Verrucomicrobiia</taxon>
        <taxon>Verrucomicrobiales</taxon>
        <taxon>Verrucomicrobiaceae</taxon>
        <taxon>Luteolibacter</taxon>
    </lineage>
</organism>
<evidence type="ECO:0000313" key="1">
    <source>
        <dbReference type="EMBL" id="MFD2257192.1"/>
    </source>
</evidence>
<dbReference type="Proteomes" id="UP001597375">
    <property type="component" value="Unassembled WGS sequence"/>
</dbReference>
<dbReference type="InterPro" id="IPR013398">
    <property type="entry name" value="CRISPR-assoc_prot_Csy2"/>
</dbReference>